<sequence length="674" mass="71174">MRPTSSYLLLVLGLLFWVGMAVPARADVALGAKVVGLPGLKMQDVAAQVGEDGQGGLKLSLRAARTELPAMGWRRVGVDLQGSLHRDLHMRWLFDGTVQLAGAPGGALGNNAKVTMVVDEAANTLEINISQGAAQASTALPLDQPTHAQISLKDVPTTWLQGLLGTVWSGRATAGKLDADMALDLAEKGIQASGQFALSAAGFDTPGGTLAGQSVNANGRLNVDTTTSPSRIDLDTSLRGGELLLGPIFARLPDHPVQLSLAAATRNGAVDISRLRVADADALQFDGAMAFSAKGELQKLKLDRLQSRFPVAYQRYGQAWLTTLGMRDMRIEGQLTGSMDMEASGLRSFAFDTDGLDIADGEGRLAVKGLRGGLDWAVAGDRPATTLGWQGLQLYRMAHGSAQAHWESRAGALSLQRALDVPLLNGHVRIGDLEWRPAAAKGRRLSTSLAFTGIDMAAFSRAMGWPEFPGTVGGAIPALRWVDDRVELDGGLSVNVFDGFVDITRLSLQGPFSASPVLAGDVKLRQLDLGAMTSVFDFGNITGRMDGAVDELRLVSWNPVAFKARLQADGGGRISQRAVNNLTAVGGGGVAAGLQGAVLKLFKNFSYKRIGLSCTLQGSVCHMGGLDNTPDGYTIVEGSGLPHLQVVGHQTQVDWPTLLRRLKAATEGTAPEVR</sequence>
<reference evidence="1 2" key="1">
    <citation type="submission" date="2019-02" db="EMBL/GenBank/DDBJ databases">
        <title>Dyella amyloliquefaciens sp. nov., isolated from forest soil.</title>
        <authorList>
            <person name="Gao Z.-H."/>
            <person name="Qiu L.-H."/>
        </authorList>
    </citation>
    <scope>NUCLEOTIDE SEQUENCE [LARGE SCALE GENOMIC DNA]</scope>
    <source>
        <strain evidence="1 2">KACC 12747</strain>
    </source>
</reference>
<protein>
    <recommendedName>
        <fullName evidence="3">Dicarboxylate transport domain-containing protein</fullName>
    </recommendedName>
</protein>
<gene>
    <name evidence="1" type="ORF">EZM97_16055</name>
</gene>
<proteinExistence type="predicted"/>
<dbReference type="Proteomes" id="UP000291822">
    <property type="component" value="Unassembled WGS sequence"/>
</dbReference>
<keyword evidence="2" id="KW-1185">Reference proteome</keyword>
<dbReference type="RefSeq" id="WP_131408386.1">
    <property type="nucleotide sequence ID" value="NZ_SJTG01000002.1"/>
</dbReference>
<organism evidence="1 2">
    <name type="scientific">Dyella soli</name>
    <dbReference type="NCBI Taxonomy" id="522319"/>
    <lineage>
        <taxon>Bacteria</taxon>
        <taxon>Pseudomonadati</taxon>
        <taxon>Pseudomonadota</taxon>
        <taxon>Gammaproteobacteria</taxon>
        <taxon>Lysobacterales</taxon>
        <taxon>Rhodanobacteraceae</taxon>
        <taxon>Dyella</taxon>
    </lineage>
</organism>
<name>A0A4R0YV32_9GAMM</name>
<evidence type="ECO:0000313" key="2">
    <source>
        <dbReference type="Proteomes" id="UP000291822"/>
    </source>
</evidence>
<evidence type="ECO:0008006" key="3">
    <source>
        <dbReference type="Google" id="ProtNLM"/>
    </source>
</evidence>
<accession>A0A4R0YV32</accession>
<dbReference type="EMBL" id="SJTG01000002">
    <property type="protein sequence ID" value="TCI10402.1"/>
    <property type="molecule type" value="Genomic_DNA"/>
</dbReference>
<comment type="caution">
    <text evidence="1">The sequence shown here is derived from an EMBL/GenBank/DDBJ whole genome shotgun (WGS) entry which is preliminary data.</text>
</comment>
<dbReference type="AlphaFoldDB" id="A0A4R0YV32"/>
<evidence type="ECO:0000313" key="1">
    <source>
        <dbReference type="EMBL" id="TCI10402.1"/>
    </source>
</evidence>